<feature type="compositionally biased region" description="Acidic residues" evidence="4">
    <location>
        <begin position="441"/>
        <end position="457"/>
    </location>
</feature>
<keyword evidence="2" id="KW-0863">Zinc-finger</keyword>
<dbReference type="AlphaFoldDB" id="A0AA86RLK7"/>
<dbReference type="Pfam" id="PF08387">
    <property type="entry name" value="FBD"/>
    <property type="match status" value="1"/>
</dbReference>
<dbReference type="InterPro" id="IPR018957">
    <property type="entry name" value="Znf_C3HC4_RING-type"/>
</dbReference>
<dbReference type="GO" id="GO:0008270">
    <property type="term" value="F:zinc ion binding"/>
    <property type="evidence" value="ECO:0007669"/>
    <property type="project" value="UniProtKB-KW"/>
</dbReference>
<dbReference type="InterPro" id="IPR006566">
    <property type="entry name" value="FBD"/>
</dbReference>
<evidence type="ECO:0000256" key="4">
    <source>
        <dbReference type="SAM" id="MobiDB-lite"/>
    </source>
</evidence>
<dbReference type="PANTHER" id="PTHR46629">
    <property type="entry name" value="OS01G0917900 PROTEIN"/>
    <property type="match status" value="1"/>
</dbReference>
<keyword evidence="3" id="KW-0862">Zinc</keyword>
<feature type="region of interest" description="Disordered" evidence="4">
    <location>
        <begin position="271"/>
        <end position="290"/>
    </location>
</feature>
<reference evidence="7" key="1">
    <citation type="submission" date="2023-10" db="EMBL/GenBank/DDBJ databases">
        <authorList>
            <person name="Domelevo Entfellner J.-B."/>
        </authorList>
    </citation>
    <scope>NUCLEOTIDE SEQUENCE</scope>
</reference>
<dbReference type="EMBL" id="OY731398">
    <property type="protein sequence ID" value="CAJ1795410.1"/>
    <property type="molecule type" value="Genomic_DNA"/>
</dbReference>
<evidence type="ECO:0000256" key="3">
    <source>
        <dbReference type="ARBA" id="ARBA00022833"/>
    </source>
</evidence>
<evidence type="ECO:0000256" key="2">
    <source>
        <dbReference type="ARBA" id="ARBA00022771"/>
    </source>
</evidence>
<dbReference type="Proteomes" id="UP001189624">
    <property type="component" value="Chromosome 1"/>
</dbReference>
<evidence type="ECO:0000256" key="1">
    <source>
        <dbReference type="ARBA" id="ARBA00022723"/>
    </source>
</evidence>
<keyword evidence="1" id="KW-0479">Metal-binding</keyword>
<feature type="domain" description="FBD" evidence="6">
    <location>
        <begin position="81"/>
        <end position="116"/>
    </location>
</feature>
<dbReference type="InterPro" id="IPR013083">
    <property type="entry name" value="Znf_RING/FYVE/PHD"/>
</dbReference>
<feature type="domain" description="Zinc finger C3HC4 RING-type" evidence="5">
    <location>
        <begin position="465"/>
        <end position="494"/>
    </location>
</feature>
<organism evidence="7 8">
    <name type="scientific">Sphenostylis stenocarpa</name>
    <dbReference type="NCBI Taxonomy" id="92480"/>
    <lineage>
        <taxon>Eukaryota</taxon>
        <taxon>Viridiplantae</taxon>
        <taxon>Streptophyta</taxon>
        <taxon>Embryophyta</taxon>
        <taxon>Tracheophyta</taxon>
        <taxon>Spermatophyta</taxon>
        <taxon>Magnoliopsida</taxon>
        <taxon>eudicotyledons</taxon>
        <taxon>Gunneridae</taxon>
        <taxon>Pentapetalae</taxon>
        <taxon>rosids</taxon>
        <taxon>fabids</taxon>
        <taxon>Fabales</taxon>
        <taxon>Fabaceae</taxon>
        <taxon>Papilionoideae</taxon>
        <taxon>50 kb inversion clade</taxon>
        <taxon>NPAAA clade</taxon>
        <taxon>indigoferoid/millettioid clade</taxon>
        <taxon>Phaseoleae</taxon>
        <taxon>Sphenostylis</taxon>
    </lineage>
</organism>
<feature type="region of interest" description="Disordered" evidence="4">
    <location>
        <begin position="127"/>
        <end position="205"/>
    </location>
</feature>
<proteinExistence type="predicted"/>
<evidence type="ECO:0000313" key="8">
    <source>
        <dbReference type="Proteomes" id="UP001189624"/>
    </source>
</evidence>
<dbReference type="Pfam" id="PF00097">
    <property type="entry name" value="zf-C3HC4"/>
    <property type="match status" value="1"/>
</dbReference>
<dbReference type="Gene3D" id="3.30.40.10">
    <property type="entry name" value="Zinc/RING finger domain, C3HC4 (zinc finger)"/>
    <property type="match status" value="1"/>
</dbReference>
<name>A0AA86RLK7_9FABA</name>
<protein>
    <recommendedName>
        <fullName evidence="9">RING-type domain-containing protein</fullName>
    </recommendedName>
</protein>
<evidence type="ECO:0000259" key="5">
    <source>
        <dbReference type="Pfam" id="PF00097"/>
    </source>
</evidence>
<dbReference type="Gramene" id="rna-AYBTSS11_LOCUS492">
    <property type="protein sequence ID" value="CAJ1795410.1"/>
    <property type="gene ID" value="gene-AYBTSS11_LOCUS492"/>
</dbReference>
<feature type="compositionally biased region" description="Low complexity" evidence="4">
    <location>
        <begin position="138"/>
        <end position="149"/>
    </location>
</feature>
<sequence>MDDKGTRIDPKTGVSVFHNMIHVEFGYMKNNEDWVEVLEMLNFCPKLQVLVIDKMYLESLPQHGVEVADWSYRESVPVGISSLRSCRLNSYKGLKGELRFAEYVMGNAEHLQSMIISSSIYANPEKSLEGHKSRTPISTTTSSCHLSSSKNNDRRRRVTLHEQMSASDSSRGRVLTGLTLDDVLANQKRPSSTPPRESPPTKNRTLLDIIKDDETNKKDRRSWKAFKDKIRLKRAGSAWTSSIHIPTSDVPVPNPNSRIFTQFGRRNSVRFPTQTLPSTQDPTHSDSDMASNYMTHQVEDLEPATEDSTSPSTAAPAIRPQFSRRGSTRFAVEGTEANPAGSLRPQLSRKNSTNMPSEPYRRGRVVTFRDSFDDEEAEDGEKLGEGRALSAREAVAAQEAAEAAAQEEEGQEQAPVMMSLMDLLEETDREMGLEGSRYILSDEEEDEDEDEDGEDDGVGSMEHTCCICMVRHKAASFIPCGHTFCRMCSRELMIDRYLTTGFTVMLGTSGK</sequence>
<keyword evidence="8" id="KW-1185">Reference proteome</keyword>
<accession>A0AA86RLK7</accession>
<feature type="region of interest" description="Disordered" evidence="4">
    <location>
        <begin position="300"/>
        <end position="390"/>
    </location>
</feature>
<gene>
    <name evidence="7" type="ORF">AYBTSS11_LOCUS492</name>
</gene>
<evidence type="ECO:0000313" key="7">
    <source>
        <dbReference type="EMBL" id="CAJ1795410.1"/>
    </source>
</evidence>
<dbReference type="SUPFAM" id="SSF57850">
    <property type="entry name" value="RING/U-box"/>
    <property type="match status" value="1"/>
</dbReference>
<evidence type="ECO:0000259" key="6">
    <source>
        <dbReference type="Pfam" id="PF08387"/>
    </source>
</evidence>
<dbReference type="CDD" id="cd16449">
    <property type="entry name" value="RING-HC"/>
    <property type="match status" value="1"/>
</dbReference>
<evidence type="ECO:0008006" key="9">
    <source>
        <dbReference type="Google" id="ProtNLM"/>
    </source>
</evidence>
<feature type="region of interest" description="Disordered" evidence="4">
    <location>
        <begin position="438"/>
        <end position="458"/>
    </location>
</feature>